<dbReference type="Pfam" id="PF10336">
    <property type="entry name" value="DUF2420"/>
    <property type="match status" value="1"/>
</dbReference>
<dbReference type="Proteomes" id="UP000053424">
    <property type="component" value="Unassembled WGS sequence"/>
</dbReference>
<name>A0A0C3CKU3_HEBCY</name>
<reference evidence="2 3" key="1">
    <citation type="submission" date="2014-04" db="EMBL/GenBank/DDBJ databases">
        <authorList>
            <consortium name="DOE Joint Genome Institute"/>
            <person name="Kuo A."/>
            <person name="Gay G."/>
            <person name="Dore J."/>
            <person name="Kohler A."/>
            <person name="Nagy L.G."/>
            <person name="Floudas D."/>
            <person name="Copeland A."/>
            <person name="Barry K.W."/>
            <person name="Cichocki N."/>
            <person name="Veneault-Fourrey C."/>
            <person name="LaButti K."/>
            <person name="Lindquist E.A."/>
            <person name="Lipzen A."/>
            <person name="Lundell T."/>
            <person name="Morin E."/>
            <person name="Murat C."/>
            <person name="Sun H."/>
            <person name="Tunlid A."/>
            <person name="Henrissat B."/>
            <person name="Grigoriev I.V."/>
            <person name="Hibbett D.S."/>
            <person name="Martin F."/>
            <person name="Nordberg H.P."/>
            <person name="Cantor M.N."/>
            <person name="Hua S.X."/>
        </authorList>
    </citation>
    <scope>NUCLEOTIDE SEQUENCE [LARGE SCALE GENOMIC DNA]</scope>
    <source>
        <strain evidence="3">h7</strain>
    </source>
</reference>
<feature type="compositionally biased region" description="Low complexity" evidence="1">
    <location>
        <begin position="761"/>
        <end position="773"/>
    </location>
</feature>
<evidence type="ECO:0000256" key="1">
    <source>
        <dbReference type="SAM" id="MobiDB-lite"/>
    </source>
</evidence>
<dbReference type="OrthoDB" id="2507795at2759"/>
<feature type="region of interest" description="Disordered" evidence="1">
    <location>
        <begin position="687"/>
        <end position="812"/>
    </location>
</feature>
<protein>
    <submittedName>
        <fullName evidence="2">Uncharacterized protein</fullName>
    </submittedName>
</protein>
<proteinExistence type="predicted"/>
<keyword evidence="3" id="KW-1185">Reference proteome</keyword>
<feature type="region of interest" description="Disordered" evidence="1">
    <location>
        <begin position="446"/>
        <end position="528"/>
    </location>
</feature>
<feature type="region of interest" description="Disordered" evidence="1">
    <location>
        <begin position="145"/>
        <end position="181"/>
    </location>
</feature>
<feature type="compositionally biased region" description="Polar residues" evidence="1">
    <location>
        <begin position="479"/>
        <end position="488"/>
    </location>
</feature>
<feature type="compositionally biased region" description="Acidic residues" evidence="1">
    <location>
        <begin position="738"/>
        <end position="758"/>
    </location>
</feature>
<dbReference type="EMBL" id="KN831768">
    <property type="protein sequence ID" value="KIM49310.1"/>
    <property type="molecule type" value="Genomic_DNA"/>
</dbReference>
<evidence type="ECO:0000313" key="2">
    <source>
        <dbReference type="EMBL" id="KIM49310.1"/>
    </source>
</evidence>
<dbReference type="AlphaFoldDB" id="A0A0C3CKU3"/>
<feature type="compositionally biased region" description="Acidic residues" evidence="1">
    <location>
        <begin position="782"/>
        <end position="794"/>
    </location>
</feature>
<dbReference type="STRING" id="686832.A0A0C3CKU3"/>
<gene>
    <name evidence="2" type="ORF">M413DRAFT_438497</name>
</gene>
<accession>A0A0C3CKU3</accession>
<feature type="region of interest" description="Disordered" evidence="1">
    <location>
        <begin position="238"/>
        <end position="288"/>
    </location>
</feature>
<evidence type="ECO:0000313" key="3">
    <source>
        <dbReference type="Proteomes" id="UP000053424"/>
    </source>
</evidence>
<reference evidence="3" key="2">
    <citation type="submission" date="2015-01" db="EMBL/GenBank/DDBJ databases">
        <title>Evolutionary Origins and Diversification of the Mycorrhizal Mutualists.</title>
        <authorList>
            <consortium name="DOE Joint Genome Institute"/>
            <consortium name="Mycorrhizal Genomics Consortium"/>
            <person name="Kohler A."/>
            <person name="Kuo A."/>
            <person name="Nagy L.G."/>
            <person name="Floudas D."/>
            <person name="Copeland A."/>
            <person name="Barry K.W."/>
            <person name="Cichocki N."/>
            <person name="Veneault-Fourrey C."/>
            <person name="LaButti K."/>
            <person name="Lindquist E.A."/>
            <person name="Lipzen A."/>
            <person name="Lundell T."/>
            <person name="Morin E."/>
            <person name="Murat C."/>
            <person name="Riley R."/>
            <person name="Ohm R."/>
            <person name="Sun H."/>
            <person name="Tunlid A."/>
            <person name="Henrissat B."/>
            <person name="Grigoriev I.V."/>
            <person name="Hibbett D.S."/>
            <person name="Martin F."/>
        </authorList>
    </citation>
    <scope>NUCLEOTIDE SEQUENCE [LARGE SCALE GENOMIC DNA]</scope>
    <source>
        <strain evidence="3">h7</strain>
    </source>
</reference>
<dbReference type="HOGENOM" id="CLU_349174_0_0_1"/>
<organism evidence="2 3">
    <name type="scientific">Hebeloma cylindrosporum</name>
    <dbReference type="NCBI Taxonomy" id="76867"/>
    <lineage>
        <taxon>Eukaryota</taxon>
        <taxon>Fungi</taxon>
        <taxon>Dikarya</taxon>
        <taxon>Basidiomycota</taxon>
        <taxon>Agaricomycotina</taxon>
        <taxon>Agaricomycetes</taxon>
        <taxon>Agaricomycetidae</taxon>
        <taxon>Agaricales</taxon>
        <taxon>Agaricineae</taxon>
        <taxon>Hymenogastraceae</taxon>
        <taxon>Hebeloma</taxon>
    </lineage>
</organism>
<sequence>MSAMLDTYDMQMTDYHTDLDIQMHPSSSDQWFQDEAKMEEDVPALKLENSFVLKPEDHLKTDLYTQEKLGGTIEVDMELISDHQNAEYDMLDDEEIRYSGVDIDADIDVEVYDASHGHSPTMGTVEAAQEEKSTFLDTFENAETNDTLNQDLPPEPLDPPEEQDLHELETEDVESVPTAQEDAHITKFGAEPEPLEASISQQSNFQLETPSDEYQIEERHTNDTEVSLSQAPTTELVENGDADSSEVVTVHPPNETSQDNPDENQPLAQPESENSFGDPHEISEGVYIDPPPPVLLSLSLEEHFTFALFNKPTEWNSPQKSPPIDHLLLHQLPTLYYEPLSSVFEALRREDIIGSTFLLPEGELVLDAVDLQLSISEDNIYAREVALHDLNVLHDVSGVSGLLRIRLYTSTPRFIVRYQQLQAQVSQPNFEPPPGEVLEDGVGVVESSGEENLEEKDQETIQSLHEEEDERLKPLEPLSGTSWSTNENSYDDKEHNDPRTEVGNEEEPPSDADQNHENPSEDAEEVHNQAIEEFSEEVEESYDEAYDEGYEVNLENCHTPEQVLSALPVVPQTMANNHNATPPHLSEQGSHEVSRLHPDLEDNVIPLELLEADAIDVVPVEQASNESYQVATGPQLSKTASENLDDGDFHEEIFEHAEGATVNMPESPETASIANKLDQHPHYADSENIGEIATPEPTLEDSSGIRDIFNPHSVDLEADDDRLHSESTESPTIYGEEVWQDDPDAAGDIDGAWDDENENALSNSNHSSVTLSSKASKRSFDEFESGEGGYDDTEEGHFSPPSSPDPKRSRTE</sequence>
<dbReference type="InterPro" id="IPR018822">
    <property type="entry name" value="UPF0646"/>
</dbReference>
<feature type="compositionally biased region" description="Basic and acidic residues" evidence="1">
    <location>
        <begin position="490"/>
        <end position="502"/>
    </location>
</feature>
<feature type="compositionally biased region" description="Acidic residues" evidence="1">
    <location>
        <begin position="448"/>
        <end position="457"/>
    </location>
</feature>